<name>A0A178I479_9HYPH</name>
<accession>A0A178I479</accession>
<sequence length="60" mass="6648">MSGQSTSDAANLLDHAIEALEQRLAPLQHHLSGIGEPDTPRQAEEKFYPQFLFQSRDLAA</sequence>
<protein>
    <submittedName>
        <fullName evidence="1">Uncharacterized protein</fullName>
    </submittedName>
</protein>
<dbReference type="EMBL" id="LVVY01000065">
    <property type="protein sequence ID" value="OAM79076.1"/>
    <property type="molecule type" value="Genomic_DNA"/>
</dbReference>
<evidence type="ECO:0000313" key="2">
    <source>
        <dbReference type="Proteomes" id="UP000078389"/>
    </source>
</evidence>
<reference evidence="1 2" key="1">
    <citation type="submission" date="2016-03" db="EMBL/GenBank/DDBJ databases">
        <title>Genome sequencing of Devosia sp. S37.</title>
        <authorList>
            <person name="Mohd Nor M."/>
        </authorList>
    </citation>
    <scope>NUCLEOTIDE SEQUENCE [LARGE SCALE GENOMIC DNA]</scope>
    <source>
        <strain evidence="1 2">S37</strain>
    </source>
</reference>
<evidence type="ECO:0000313" key="1">
    <source>
        <dbReference type="EMBL" id="OAM79076.1"/>
    </source>
</evidence>
<proteinExistence type="predicted"/>
<gene>
    <name evidence="1" type="ORF">A3840_04485</name>
</gene>
<dbReference type="Proteomes" id="UP000078389">
    <property type="component" value="Unassembled WGS sequence"/>
</dbReference>
<dbReference type="AlphaFoldDB" id="A0A178I479"/>
<organism evidence="1 2">
    <name type="scientific">Devosia elaeis</name>
    <dbReference type="NCBI Taxonomy" id="1770058"/>
    <lineage>
        <taxon>Bacteria</taxon>
        <taxon>Pseudomonadati</taxon>
        <taxon>Pseudomonadota</taxon>
        <taxon>Alphaproteobacteria</taxon>
        <taxon>Hyphomicrobiales</taxon>
        <taxon>Devosiaceae</taxon>
        <taxon>Devosia</taxon>
    </lineage>
</organism>
<dbReference type="STRING" id="1770058.A3840_04485"/>
<comment type="caution">
    <text evidence="1">The sequence shown here is derived from an EMBL/GenBank/DDBJ whole genome shotgun (WGS) entry which is preliminary data.</text>
</comment>
<keyword evidence="2" id="KW-1185">Reference proteome</keyword>